<accession>A0ACB8TD75</accession>
<reference evidence="1" key="2">
    <citation type="journal article" date="2022" name="New Phytol.">
        <title>Evolutionary transition to the ectomycorrhizal habit in the genomes of a hyperdiverse lineage of mushroom-forming fungi.</title>
        <authorList>
            <person name="Looney B."/>
            <person name="Miyauchi S."/>
            <person name="Morin E."/>
            <person name="Drula E."/>
            <person name="Courty P.E."/>
            <person name="Kohler A."/>
            <person name="Kuo A."/>
            <person name="LaButti K."/>
            <person name="Pangilinan J."/>
            <person name="Lipzen A."/>
            <person name="Riley R."/>
            <person name="Andreopoulos W."/>
            <person name="He G."/>
            <person name="Johnson J."/>
            <person name="Nolan M."/>
            <person name="Tritt A."/>
            <person name="Barry K.W."/>
            <person name="Grigoriev I.V."/>
            <person name="Nagy L.G."/>
            <person name="Hibbett D."/>
            <person name="Henrissat B."/>
            <person name="Matheny P.B."/>
            <person name="Labbe J."/>
            <person name="Martin F.M."/>
        </authorList>
    </citation>
    <scope>NUCLEOTIDE SEQUENCE</scope>
    <source>
        <strain evidence="1">HHB10654</strain>
    </source>
</reference>
<proteinExistence type="predicted"/>
<gene>
    <name evidence="1" type="ORF">BV25DRAFT_1835934</name>
</gene>
<dbReference type="EMBL" id="MU277193">
    <property type="protein sequence ID" value="KAI0066311.1"/>
    <property type="molecule type" value="Genomic_DNA"/>
</dbReference>
<evidence type="ECO:0000313" key="2">
    <source>
        <dbReference type="Proteomes" id="UP000814140"/>
    </source>
</evidence>
<dbReference type="Proteomes" id="UP000814140">
    <property type="component" value="Unassembled WGS sequence"/>
</dbReference>
<sequence>MTISPLCVFYVRHILHLTLGLPIPQHDNDRTTHLRRHVAHDCFGFEPSIVATVWAEVAAQSLMEGLLVDVKTGEFLLELESEPCSEVSVMSELKIATGSCWVLQFSHEYNPSREGSTDVHVDLAEEIPTYTLKWSGSDTHYPARMAMSYGTPMERAVLRHVLSLLPTLISQLSIMELQSIPEVLLISGELLPYMATLQPFLSIIPNPFTWMLESPALSRLLLAVDSTPEIFLCHMELAVDANTKGNHWYKGNELSQALTGYGVAVAHIKSAMKMDLTTAQLAAVRKVLSVVLTNRASVLLEEGRTVAVEQAVIDAQAAESLAPSYYKP</sequence>
<name>A0ACB8TD75_9AGAM</name>
<protein>
    <submittedName>
        <fullName evidence="1">Uncharacterized protein</fullName>
    </submittedName>
</protein>
<keyword evidence="2" id="KW-1185">Reference proteome</keyword>
<reference evidence="1" key="1">
    <citation type="submission" date="2021-03" db="EMBL/GenBank/DDBJ databases">
        <authorList>
            <consortium name="DOE Joint Genome Institute"/>
            <person name="Ahrendt S."/>
            <person name="Looney B.P."/>
            <person name="Miyauchi S."/>
            <person name="Morin E."/>
            <person name="Drula E."/>
            <person name="Courty P.E."/>
            <person name="Chicoki N."/>
            <person name="Fauchery L."/>
            <person name="Kohler A."/>
            <person name="Kuo A."/>
            <person name="Labutti K."/>
            <person name="Pangilinan J."/>
            <person name="Lipzen A."/>
            <person name="Riley R."/>
            <person name="Andreopoulos W."/>
            <person name="He G."/>
            <person name="Johnson J."/>
            <person name="Barry K.W."/>
            <person name="Grigoriev I.V."/>
            <person name="Nagy L."/>
            <person name="Hibbett D."/>
            <person name="Henrissat B."/>
            <person name="Matheny P.B."/>
            <person name="Labbe J."/>
            <person name="Martin F."/>
        </authorList>
    </citation>
    <scope>NUCLEOTIDE SEQUENCE</scope>
    <source>
        <strain evidence="1">HHB10654</strain>
    </source>
</reference>
<comment type="caution">
    <text evidence="1">The sequence shown here is derived from an EMBL/GenBank/DDBJ whole genome shotgun (WGS) entry which is preliminary data.</text>
</comment>
<organism evidence="1 2">
    <name type="scientific">Artomyces pyxidatus</name>
    <dbReference type="NCBI Taxonomy" id="48021"/>
    <lineage>
        <taxon>Eukaryota</taxon>
        <taxon>Fungi</taxon>
        <taxon>Dikarya</taxon>
        <taxon>Basidiomycota</taxon>
        <taxon>Agaricomycotina</taxon>
        <taxon>Agaricomycetes</taxon>
        <taxon>Russulales</taxon>
        <taxon>Auriscalpiaceae</taxon>
        <taxon>Artomyces</taxon>
    </lineage>
</organism>
<evidence type="ECO:0000313" key="1">
    <source>
        <dbReference type="EMBL" id="KAI0066311.1"/>
    </source>
</evidence>